<evidence type="ECO:0000313" key="3">
    <source>
        <dbReference type="Proteomes" id="UP000195880"/>
    </source>
</evidence>
<feature type="compositionally biased region" description="Acidic residues" evidence="1">
    <location>
        <begin position="1"/>
        <end position="11"/>
    </location>
</feature>
<evidence type="ECO:0000313" key="2">
    <source>
        <dbReference type="EMBL" id="ARX80640.1"/>
    </source>
</evidence>
<protein>
    <submittedName>
        <fullName evidence="2">Uncharacterized protein</fullName>
    </submittedName>
</protein>
<proteinExistence type="predicted"/>
<gene>
    <name evidence="2" type="ORF">SMD44_00038</name>
</gene>
<dbReference type="EMBL" id="CP021748">
    <property type="protein sequence ID" value="ARX80640.1"/>
    <property type="molecule type" value="Genomic_DNA"/>
</dbReference>
<reference evidence="2 3" key="1">
    <citation type="submission" date="2017-05" db="EMBL/GenBank/DDBJ databases">
        <title>Streptomyces alboflavus Genome sequencing and assembly.</title>
        <authorList>
            <person name="Wang Y."/>
            <person name="Du B."/>
            <person name="Ding Y."/>
            <person name="Liu H."/>
            <person name="Hou Q."/>
            <person name="Liu K."/>
            <person name="Wang C."/>
            <person name="Yao L."/>
        </authorList>
    </citation>
    <scope>NUCLEOTIDE SEQUENCE [LARGE SCALE GENOMIC DNA]</scope>
    <source>
        <strain evidence="2 3">MDJK44</strain>
    </source>
</reference>
<name>A0A1Z1W2J9_9ACTN</name>
<feature type="region of interest" description="Disordered" evidence="1">
    <location>
        <begin position="1"/>
        <end position="20"/>
    </location>
</feature>
<organism evidence="2 3">
    <name type="scientific">Streptomyces alboflavus</name>
    <dbReference type="NCBI Taxonomy" id="67267"/>
    <lineage>
        <taxon>Bacteria</taxon>
        <taxon>Bacillati</taxon>
        <taxon>Actinomycetota</taxon>
        <taxon>Actinomycetes</taxon>
        <taxon>Kitasatosporales</taxon>
        <taxon>Streptomycetaceae</taxon>
        <taxon>Streptomyces</taxon>
    </lineage>
</organism>
<evidence type="ECO:0000256" key="1">
    <source>
        <dbReference type="SAM" id="MobiDB-lite"/>
    </source>
</evidence>
<dbReference type="Proteomes" id="UP000195880">
    <property type="component" value="Chromosome"/>
</dbReference>
<dbReference type="KEGG" id="salf:SMD44_00038"/>
<sequence length="34" mass="3482">MTENTENEDEALGGPAAPVTGCGLYDAGAEALKW</sequence>
<keyword evidence="3" id="KW-1185">Reference proteome</keyword>
<accession>A0A1Z1W2J9</accession>
<dbReference type="AlphaFoldDB" id="A0A1Z1W2J9"/>